<name>A0A6A6ZI44_9PLEO</name>
<evidence type="ECO:0000313" key="1">
    <source>
        <dbReference type="EMBL" id="KAF2820548.1"/>
    </source>
</evidence>
<sequence>MSASESEDGWKAVPPPTLLDFDPTGPYIRNVGMFAYNWLNSWFSRLDRHFAPPVETLVTVKFQCYEASPKKDLERNVVFRYPGADEPGEIIYKMRAGDWMHGPPSSRGEDLLAGRWDLAIGTMPDLNTFSSTDEVEMRVYNWPGDLITIHARDFDYIERYTQNQVLSTHTAIDCLSRIQASQLVMRPIDEVEDSHELYRWADIGEFEPF</sequence>
<dbReference type="AlphaFoldDB" id="A0A6A6ZI44"/>
<dbReference type="Proteomes" id="UP000799424">
    <property type="component" value="Unassembled WGS sequence"/>
</dbReference>
<gene>
    <name evidence="1" type="ORF">CC86DRAFT_411848</name>
</gene>
<keyword evidence="2" id="KW-1185">Reference proteome</keyword>
<protein>
    <submittedName>
        <fullName evidence="1">Uncharacterized protein</fullName>
    </submittedName>
</protein>
<reference evidence="1" key="1">
    <citation type="journal article" date="2020" name="Stud. Mycol.">
        <title>101 Dothideomycetes genomes: a test case for predicting lifestyles and emergence of pathogens.</title>
        <authorList>
            <person name="Haridas S."/>
            <person name="Albert R."/>
            <person name="Binder M."/>
            <person name="Bloem J."/>
            <person name="Labutti K."/>
            <person name="Salamov A."/>
            <person name="Andreopoulos B."/>
            <person name="Baker S."/>
            <person name="Barry K."/>
            <person name="Bills G."/>
            <person name="Bluhm B."/>
            <person name="Cannon C."/>
            <person name="Castanera R."/>
            <person name="Culley D."/>
            <person name="Daum C."/>
            <person name="Ezra D."/>
            <person name="Gonzalez J."/>
            <person name="Henrissat B."/>
            <person name="Kuo A."/>
            <person name="Liang C."/>
            <person name="Lipzen A."/>
            <person name="Lutzoni F."/>
            <person name="Magnuson J."/>
            <person name="Mondo S."/>
            <person name="Nolan M."/>
            <person name="Ohm R."/>
            <person name="Pangilinan J."/>
            <person name="Park H.-J."/>
            <person name="Ramirez L."/>
            <person name="Alfaro M."/>
            <person name="Sun H."/>
            <person name="Tritt A."/>
            <person name="Yoshinaga Y."/>
            <person name="Zwiers L.-H."/>
            <person name="Turgeon B."/>
            <person name="Goodwin S."/>
            <person name="Spatafora J."/>
            <person name="Crous P."/>
            <person name="Grigoriev I."/>
        </authorList>
    </citation>
    <scope>NUCLEOTIDE SEQUENCE</scope>
    <source>
        <strain evidence="1">CBS 113818</strain>
    </source>
</reference>
<dbReference type="EMBL" id="MU006240">
    <property type="protein sequence ID" value="KAF2820548.1"/>
    <property type="molecule type" value="Genomic_DNA"/>
</dbReference>
<evidence type="ECO:0000313" key="2">
    <source>
        <dbReference type="Proteomes" id="UP000799424"/>
    </source>
</evidence>
<accession>A0A6A6ZI44</accession>
<proteinExistence type="predicted"/>
<organism evidence="1 2">
    <name type="scientific">Ophiobolus disseminans</name>
    <dbReference type="NCBI Taxonomy" id="1469910"/>
    <lineage>
        <taxon>Eukaryota</taxon>
        <taxon>Fungi</taxon>
        <taxon>Dikarya</taxon>
        <taxon>Ascomycota</taxon>
        <taxon>Pezizomycotina</taxon>
        <taxon>Dothideomycetes</taxon>
        <taxon>Pleosporomycetidae</taxon>
        <taxon>Pleosporales</taxon>
        <taxon>Pleosporineae</taxon>
        <taxon>Phaeosphaeriaceae</taxon>
        <taxon>Ophiobolus</taxon>
    </lineage>
</organism>